<feature type="signal peptide" evidence="4">
    <location>
        <begin position="1"/>
        <end position="15"/>
    </location>
</feature>
<dbReference type="EMBL" id="LSRX01000403">
    <property type="protein sequence ID" value="OLP98262.1"/>
    <property type="molecule type" value="Genomic_DNA"/>
</dbReference>
<keyword evidence="4" id="KW-0732">Signal</keyword>
<dbReference type="PANTHER" id="PTHR23253:SF9">
    <property type="entry name" value="EUKARYOTIC TRANSLATION INITIATION FACTOR 4 GAMMA 2"/>
    <property type="match status" value="1"/>
</dbReference>
<dbReference type="PANTHER" id="PTHR23253">
    <property type="entry name" value="EUKARYOTIC TRANSLATION INITIATION FACTOR 4 GAMMA"/>
    <property type="match status" value="1"/>
</dbReference>
<dbReference type="InterPro" id="IPR016024">
    <property type="entry name" value="ARM-type_fold"/>
</dbReference>
<evidence type="ECO:0000313" key="6">
    <source>
        <dbReference type="EMBL" id="OLP98262.1"/>
    </source>
</evidence>
<keyword evidence="7" id="KW-1185">Reference proteome</keyword>
<organism evidence="6 7">
    <name type="scientific">Symbiodinium microadriaticum</name>
    <name type="common">Dinoflagellate</name>
    <name type="synonym">Zooxanthella microadriatica</name>
    <dbReference type="NCBI Taxonomy" id="2951"/>
    <lineage>
        <taxon>Eukaryota</taxon>
        <taxon>Sar</taxon>
        <taxon>Alveolata</taxon>
        <taxon>Dinophyceae</taxon>
        <taxon>Suessiales</taxon>
        <taxon>Symbiodiniaceae</taxon>
        <taxon>Symbiodinium</taxon>
    </lineage>
</organism>
<keyword evidence="2 6" id="KW-0396">Initiation factor</keyword>
<dbReference type="SUPFAM" id="SSF48371">
    <property type="entry name" value="ARM repeat"/>
    <property type="match status" value="1"/>
</dbReference>
<comment type="similarity">
    <text evidence="1">Belongs to the eukaryotic initiation factor 4G family.</text>
</comment>
<protein>
    <submittedName>
        <fullName evidence="6">Eukaryotic translation initiation factor isoform 4G-1</fullName>
    </submittedName>
</protein>
<feature type="domain" description="MIF4G" evidence="5">
    <location>
        <begin position="118"/>
        <end position="209"/>
    </location>
</feature>
<dbReference type="InterPro" id="IPR003890">
    <property type="entry name" value="MIF4G-like_typ-3"/>
</dbReference>
<evidence type="ECO:0000313" key="7">
    <source>
        <dbReference type="Proteomes" id="UP000186817"/>
    </source>
</evidence>
<reference evidence="6 7" key="1">
    <citation type="submission" date="2016-02" db="EMBL/GenBank/DDBJ databases">
        <title>Genome analysis of coral dinoflagellate symbionts highlights evolutionary adaptations to a symbiotic lifestyle.</title>
        <authorList>
            <person name="Aranda M."/>
            <person name="Li Y."/>
            <person name="Liew Y.J."/>
            <person name="Baumgarten S."/>
            <person name="Simakov O."/>
            <person name="Wilson M."/>
            <person name="Piel J."/>
            <person name="Ashoor H."/>
            <person name="Bougouffa S."/>
            <person name="Bajic V.B."/>
            <person name="Ryu T."/>
            <person name="Ravasi T."/>
            <person name="Bayer T."/>
            <person name="Micklem G."/>
            <person name="Kim H."/>
            <person name="Bhak J."/>
            <person name="Lajeunesse T.C."/>
            <person name="Voolstra C.R."/>
        </authorList>
    </citation>
    <scope>NUCLEOTIDE SEQUENCE [LARGE SCALE GENOMIC DNA]</scope>
    <source>
        <strain evidence="6 7">CCMP2467</strain>
    </source>
</reference>
<keyword evidence="3" id="KW-0648">Protein biosynthesis</keyword>
<gene>
    <name evidence="6" type="ORF">AK812_SmicGene19314</name>
</gene>
<evidence type="ECO:0000256" key="2">
    <source>
        <dbReference type="ARBA" id="ARBA00022540"/>
    </source>
</evidence>
<evidence type="ECO:0000259" key="5">
    <source>
        <dbReference type="Pfam" id="PF02854"/>
    </source>
</evidence>
<evidence type="ECO:0000256" key="4">
    <source>
        <dbReference type="SAM" id="SignalP"/>
    </source>
</evidence>
<accession>A0A1Q9DSW5</accession>
<comment type="caution">
    <text evidence="6">The sequence shown here is derived from an EMBL/GenBank/DDBJ whole genome shotgun (WGS) entry which is preliminary data.</text>
</comment>
<name>A0A1Q9DSW5_SYMMI</name>
<dbReference type="Pfam" id="PF02854">
    <property type="entry name" value="MIF4G"/>
    <property type="match status" value="1"/>
</dbReference>
<proteinExistence type="inferred from homology"/>
<feature type="chain" id="PRO_5012367345" evidence="4">
    <location>
        <begin position="16"/>
        <end position="222"/>
    </location>
</feature>
<dbReference type="GO" id="GO:0003729">
    <property type="term" value="F:mRNA binding"/>
    <property type="evidence" value="ECO:0007669"/>
    <property type="project" value="TreeGrafter"/>
</dbReference>
<dbReference type="AlphaFoldDB" id="A0A1Q9DSW5"/>
<dbReference type="OrthoDB" id="514777at2759"/>
<evidence type="ECO:0000256" key="1">
    <source>
        <dbReference type="ARBA" id="ARBA00005775"/>
    </source>
</evidence>
<sequence>MFFRFLLVLPGLCFALRQAQVTKDEEAGNESQKGQPQWGRERYGSGWWECWCSGVQKTTFHMDSEPECAWRCREHCTKVDPEGSYASCHFQQVEYVSDSDDDWPSPSGRGDSTTSVARSIRAVLNKLTLEKFHQLYEQLFSSGIRRPEHVQILLKEVFDKAQVQHPFLPMYADLCARLAADARVTAACPSSEDCFARILLDMCQSCFAQLLAAEDDRPGSFE</sequence>
<dbReference type="GO" id="GO:0016281">
    <property type="term" value="C:eukaryotic translation initiation factor 4F complex"/>
    <property type="evidence" value="ECO:0007669"/>
    <property type="project" value="TreeGrafter"/>
</dbReference>
<dbReference type="GO" id="GO:0003743">
    <property type="term" value="F:translation initiation factor activity"/>
    <property type="evidence" value="ECO:0007669"/>
    <property type="project" value="UniProtKB-KW"/>
</dbReference>
<dbReference type="Gene3D" id="1.25.40.180">
    <property type="match status" value="1"/>
</dbReference>
<dbReference type="Proteomes" id="UP000186817">
    <property type="component" value="Unassembled WGS sequence"/>
</dbReference>
<evidence type="ECO:0000256" key="3">
    <source>
        <dbReference type="ARBA" id="ARBA00022917"/>
    </source>
</evidence>